<feature type="repeat" description="PPR" evidence="2">
    <location>
        <begin position="5"/>
        <end position="39"/>
    </location>
</feature>
<dbReference type="Proteomes" id="UP000245207">
    <property type="component" value="Unassembled WGS sequence"/>
</dbReference>
<dbReference type="Gene3D" id="1.25.40.10">
    <property type="entry name" value="Tetratricopeptide repeat domain"/>
    <property type="match status" value="1"/>
</dbReference>
<protein>
    <submittedName>
        <fullName evidence="3">Pentatricopeptide repeat (PPR) superfamily protein</fullName>
    </submittedName>
</protein>
<dbReference type="OrthoDB" id="185373at2759"/>
<reference evidence="3 4" key="1">
    <citation type="journal article" date="2018" name="Mol. Plant">
        <title>The genome of Artemisia annua provides insight into the evolution of Asteraceae family and artemisinin biosynthesis.</title>
        <authorList>
            <person name="Shen Q."/>
            <person name="Zhang L."/>
            <person name="Liao Z."/>
            <person name="Wang S."/>
            <person name="Yan T."/>
            <person name="Shi P."/>
            <person name="Liu M."/>
            <person name="Fu X."/>
            <person name="Pan Q."/>
            <person name="Wang Y."/>
            <person name="Lv Z."/>
            <person name="Lu X."/>
            <person name="Zhang F."/>
            <person name="Jiang W."/>
            <person name="Ma Y."/>
            <person name="Chen M."/>
            <person name="Hao X."/>
            <person name="Li L."/>
            <person name="Tang Y."/>
            <person name="Lv G."/>
            <person name="Zhou Y."/>
            <person name="Sun X."/>
            <person name="Brodelius P.E."/>
            <person name="Rose J.K.C."/>
            <person name="Tang K."/>
        </authorList>
    </citation>
    <scope>NUCLEOTIDE SEQUENCE [LARGE SCALE GENOMIC DNA]</scope>
    <source>
        <strain evidence="4">cv. Huhao1</strain>
        <tissue evidence="3">Leaf</tissue>
    </source>
</reference>
<evidence type="ECO:0000256" key="1">
    <source>
        <dbReference type="ARBA" id="ARBA00022737"/>
    </source>
</evidence>
<evidence type="ECO:0000313" key="3">
    <source>
        <dbReference type="EMBL" id="PWA58364.1"/>
    </source>
</evidence>
<keyword evidence="4" id="KW-1185">Reference proteome</keyword>
<gene>
    <name evidence="3" type="ORF">CTI12_AA382000</name>
</gene>
<dbReference type="EMBL" id="PKPP01005911">
    <property type="protein sequence ID" value="PWA58364.1"/>
    <property type="molecule type" value="Genomic_DNA"/>
</dbReference>
<comment type="caution">
    <text evidence="3">The sequence shown here is derived from an EMBL/GenBank/DDBJ whole genome shotgun (WGS) entry which is preliminary data.</text>
</comment>
<evidence type="ECO:0000256" key="2">
    <source>
        <dbReference type="PROSITE-ProRule" id="PRU00708"/>
    </source>
</evidence>
<proteinExistence type="predicted"/>
<dbReference type="AlphaFoldDB" id="A0A2U1MAQ8"/>
<dbReference type="PROSITE" id="PS51375">
    <property type="entry name" value="PPR"/>
    <property type="match status" value="1"/>
</dbReference>
<dbReference type="InterPro" id="IPR002885">
    <property type="entry name" value="PPR_rpt"/>
</dbReference>
<evidence type="ECO:0000313" key="4">
    <source>
        <dbReference type="Proteomes" id="UP000245207"/>
    </source>
</evidence>
<dbReference type="NCBIfam" id="TIGR00756">
    <property type="entry name" value="PPR"/>
    <property type="match status" value="1"/>
</dbReference>
<dbReference type="STRING" id="35608.A0A2U1MAQ8"/>
<dbReference type="Pfam" id="PF01535">
    <property type="entry name" value="PPR"/>
    <property type="match status" value="1"/>
</dbReference>
<name>A0A2U1MAQ8_ARTAN</name>
<sequence length="68" mass="7388">MATRDLIVWNSVIGAFAQNSDGDEALNLFKRMKRCGFMADQATNQQSGVVKLLGSGCLLPVWDSKVAL</sequence>
<keyword evidence="1" id="KW-0677">Repeat</keyword>
<dbReference type="InterPro" id="IPR011990">
    <property type="entry name" value="TPR-like_helical_dom_sf"/>
</dbReference>
<accession>A0A2U1MAQ8</accession>
<organism evidence="3 4">
    <name type="scientific">Artemisia annua</name>
    <name type="common">Sweet wormwood</name>
    <dbReference type="NCBI Taxonomy" id="35608"/>
    <lineage>
        <taxon>Eukaryota</taxon>
        <taxon>Viridiplantae</taxon>
        <taxon>Streptophyta</taxon>
        <taxon>Embryophyta</taxon>
        <taxon>Tracheophyta</taxon>
        <taxon>Spermatophyta</taxon>
        <taxon>Magnoliopsida</taxon>
        <taxon>eudicotyledons</taxon>
        <taxon>Gunneridae</taxon>
        <taxon>Pentapetalae</taxon>
        <taxon>asterids</taxon>
        <taxon>campanulids</taxon>
        <taxon>Asterales</taxon>
        <taxon>Asteraceae</taxon>
        <taxon>Asteroideae</taxon>
        <taxon>Anthemideae</taxon>
        <taxon>Artemisiinae</taxon>
        <taxon>Artemisia</taxon>
    </lineage>
</organism>